<reference evidence="8" key="1">
    <citation type="submission" date="2020-05" db="UniProtKB">
        <authorList>
            <consortium name="EnsemblMetazoa"/>
        </authorList>
    </citation>
    <scope>IDENTIFICATION</scope>
    <source>
        <strain evidence="8">Aabys</strain>
    </source>
</reference>
<accession>A0A1I8M0V6</accession>
<keyword evidence="3" id="KW-0378">Hydrolase</keyword>
<feature type="chain" id="PRO_5044559681" description="Peptidase S1 domain-containing protein" evidence="6">
    <location>
        <begin position="25"/>
        <end position="259"/>
    </location>
</feature>
<sequence>MSKAIGCKLLFSIGLIALLHCAQADDDLPPVYPQPRILGGANANERQFPYQVSLHWGGAHVCGGSIISPSYIVTAAHCLARGYMTLPLSYISIRAGSRLANKGGQLRQAEWTYIHPDYNPFGNDIGVVKLSKPLEFNENVRAIPLAFEDPPTGAPVVISGWGRTSNNGTVVNQLQYTTLTALTSSDCRRRLVAIPDSIICFEHSLGHGACRGDSGGPAVYQDQLVGIANSVVRNCGSANPDTYTSAAYHAEWVRENTQG</sequence>
<evidence type="ECO:0000313" key="8">
    <source>
        <dbReference type="EnsemblMetazoa" id="MDOA000120-PA"/>
    </source>
</evidence>
<protein>
    <recommendedName>
        <fullName evidence="7">Peptidase S1 domain-containing protein</fullName>
    </recommendedName>
</protein>
<dbReference type="GO" id="GO:0006508">
    <property type="term" value="P:proteolysis"/>
    <property type="evidence" value="ECO:0007669"/>
    <property type="project" value="UniProtKB-KW"/>
</dbReference>
<dbReference type="VEuPathDB" id="VectorBase:MDOMA2_012890"/>
<evidence type="ECO:0000259" key="7">
    <source>
        <dbReference type="PROSITE" id="PS50240"/>
    </source>
</evidence>
<keyword evidence="4" id="KW-0720">Serine protease</keyword>
<keyword evidence="2" id="KW-0645">Protease</keyword>
<dbReference type="OrthoDB" id="60866at2759"/>
<dbReference type="InterPro" id="IPR009003">
    <property type="entry name" value="Peptidase_S1_PA"/>
</dbReference>
<gene>
    <name evidence="8" type="primary">101899040</name>
</gene>
<evidence type="ECO:0000256" key="6">
    <source>
        <dbReference type="SAM" id="SignalP"/>
    </source>
</evidence>
<evidence type="ECO:0000256" key="4">
    <source>
        <dbReference type="ARBA" id="ARBA00022825"/>
    </source>
</evidence>
<dbReference type="SUPFAM" id="SSF50494">
    <property type="entry name" value="Trypsin-like serine proteases"/>
    <property type="match status" value="1"/>
</dbReference>
<dbReference type="FunFam" id="2.40.10.10:FF:000034">
    <property type="entry name" value="Eupolytin"/>
    <property type="match status" value="1"/>
</dbReference>
<evidence type="ECO:0000256" key="5">
    <source>
        <dbReference type="ARBA" id="ARBA00023157"/>
    </source>
</evidence>
<keyword evidence="6" id="KW-0732">Signal</keyword>
<dbReference type="Pfam" id="PF00089">
    <property type="entry name" value="Trypsin"/>
    <property type="match status" value="1"/>
</dbReference>
<name>A0A1I8M0V6_MUSDO</name>
<dbReference type="SMART" id="SM00020">
    <property type="entry name" value="Tryp_SPc"/>
    <property type="match status" value="1"/>
</dbReference>
<dbReference type="EnsemblMetazoa" id="MDOA000120-RA">
    <property type="protein sequence ID" value="MDOA000120-PA"/>
    <property type="gene ID" value="MDOA000120"/>
</dbReference>
<dbReference type="InterPro" id="IPR050430">
    <property type="entry name" value="Peptidase_S1"/>
</dbReference>
<proteinExistence type="inferred from homology"/>
<dbReference type="PROSITE" id="PS50240">
    <property type="entry name" value="TRYPSIN_DOM"/>
    <property type="match status" value="1"/>
</dbReference>
<dbReference type="PROSITE" id="PS00134">
    <property type="entry name" value="TRYPSIN_HIS"/>
    <property type="match status" value="1"/>
</dbReference>
<dbReference type="InterPro" id="IPR018114">
    <property type="entry name" value="TRYPSIN_HIS"/>
</dbReference>
<dbReference type="VEuPathDB" id="VectorBase:MDOA000120"/>
<dbReference type="PANTHER" id="PTHR24276:SF91">
    <property type="entry name" value="AT26814P-RELATED"/>
    <property type="match status" value="1"/>
</dbReference>
<feature type="signal peptide" evidence="6">
    <location>
        <begin position="1"/>
        <end position="24"/>
    </location>
</feature>
<dbReference type="RefSeq" id="XP_005191785.2">
    <property type="nucleotide sequence ID" value="XM_005191728.4"/>
</dbReference>
<evidence type="ECO:0000256" key="1">
    <source>
        <dbReference type="ARBA" id="ARBA00007664"/>
    </source>
</evidence>
<keyword evidence="5" id="KW-1015">Disulfide bond</keyword>
<comment type="similarity">
    <text evidence="1">Belongs to the peptidase S1 family.</text>
</comment>
<dbReference type="Gene3D" id="2.40.10.10">
    <property type="entry name" value="Trypsin-like serine proteases"/>
    <property type="match status" value="1"/>
</dbReference>
<dbReference type="PANTHER" id="PTHR24276">
    <property type="entry name" value="POLYSERASE-RELATED"/>
    <property type="match status" value="1"/>
</dbReference>
<feature type="domain" description="Peptidase S1" evidence="7">
    <location>
        <begin position="37"/>
        <end position="258"/>
    </location>
</feature>
<dbReference type="CDD" id="cd00190">
    <property type="entry name" value="Tryp_SPc"/>
    <property type="match status" value="1"/>
</dbReference>
<dbReference type="eggNOG" id="KOG3627">
    <property type="taxonomic scope" value="Eukaryota"/>
</dbReference>
<dbReference type="InterPro" id="IPR043504">
    <property type="entry name" value="Peptidase_S1_PA_chymotrypsin"/>
</dbReference>
<dbReference type="GO" id="GO:0004252">
    <property type="term" value="F:serine-type endopeptidase activity"/>
    <property type="evidence" value="ECO:0007669"/>
    <property type="project" value="InterPro"/>
</dbReference>
<dbReference type="AlphaFoldDB" id="A0A1I8M0V6"/>
<evidence type="ECO:0000256" key="2">
    <source>
        <dbReference type="ARBA" id="ARBA00022670"/>
    </source>
</evidence>
<dbReference type="InterPro" id="IPR001314">
    <property type="entry name" value="Peptidase_S1A"/>
</dbReference>
<evidence type="ECO:0000256" key="3">
    <source>
        <dbReference type="ARBA" id="ARBA00022801"/>
    </source>
</evidence>
<organism evidence="8">
    <name type="scientific">Musca domestica</name>
    <name type="common">House fly</name>
    <dbReference type="NCBI Taxonomy" id="7370"/>
    <lineage>
        <taxon>Eukaryota</taxon>
        <taxon>Metazoa</taxon>
        <taxon>Ecdysozoa</taxon>
        <taxon>Arthropoda</taxon>
        <taxon>Hexapoda</taxon>
        <taxon>Insecta</taxon>
        <taxon>Pterygota</taxon>
        <taxon>Neoptera</taxon>
        <taxon>Endopterygota</taxon>
        <taxon>Diptera</taxon>
        <taxon>Brachycera</taxon>
        <taxon>Muscomorpha</taxon>
        <taxon>Muscoidea</taxon>
        <taxon>Muscidae</taxon>
        <taxon>Musca</taxon>
    </lineage>
</organism>
<dbReference type="KEGG" id="mde:101899040"/>
<dbReference type="InterPro" id="IPR001254">
    <property type="entry name" value="Trypsin_dom"/>
</dbReference>
<dbReference type="PRINTS" id="PR00722">
    <property type="entry name" value="CHYMOTRYPSIN"/>
</dbReference>